<evidence type="ECO:0000313" key="1">
    <source>
        <dbReference type="EMBL" id="SEE19743.1"/>
    </source>
</evidence>
<dbReference type="AlphaFoldDB" id="A0A1H5GVJ0"/>
<organism evidence="1 2">
    <name type="scientific">Salinimicrobium catena</name>
    <dbReference type="NCBI Taxonomy" id="390640"/>
    <lineage>
        <taxon>Bacteria</taxon>
        <taxon>Pseudomonadati</taxon>
        <taxon>Bacteroidota</taxon>
        <taxon>Flavobacteriia</taxon>
        <taxon>Flavobacteriales</taxon>
        <taxon>Flavobacteriaceae</taxon>
        <taxon>Salinimicrobium</taxon>
    </lineage>
</organism>
<dbReference type="OrthoDB" id="773198at2"/>
<dbReference type="STRING" id="390640.SAMN04488034_10113"/>
<keyword evidence="2" id="KW-1185">Reference proteome</keyword>
<dbReference type="Proteomes" id="UP000199448">
    <property type="component" value="Unassembled WGS sequence"/>
</dbReference>
<dbReference type="RefSeq" id="WP_093110518.1">
    <property type="nucleotide sequence ID" value="NZ_FNGG01000001.1"/>
</dbReference>
<dbReference type="EMBL" id="FNUG01000001">
    <property type="protein sequence ID" value="SEE19743.1"/>
    <property type="molecule type" value="Genomic_DNA"/>
</dbReference>
<gene>
    <name evidence="1" type="ORF">SAMN04488034_10113</name>
</gene>
<evidence type="ECO:0000313" key="2">
    <source>
        <dbReference type="Proteomes" id="UP000199448"/>
    </source>
</evidence>
<sequence>MDLQKRKIEFVQEFLKLQSEEVITRLEELLRKETNSLVQENSKPMTKEELNERIDISEADFQNNRFKRSSDLLKKYQ</sequence>
<reference evidence="1 2" key="1">
    <citation type="submission" date="2016-10" db="EMBL/GenBank/DDBJ databases">
        <authorList>
            <person name="de Groot N.N."/>
        </authorList>
    </citation>
    <scope>NUCLEOTIDE SEQUENCE [LARGE SCALE GENOMIC DNA]</scope>
    <source>
        <strain evidence="1 2">DSM 23553</strain>
    </source>
</reference>
<protein>
    <submittedName>
        <fullName evidence="1">Uncharacterized protein</fullName>
    </submittedName>
</protein>
<name>A0A1H5GVJ0_9FLAO</name>
<proteinExistence type="predicted"/>
<accession>A0A1H5GVJ0</accession>